<evidence type="ECO:0000313" key="2">
    <source>
        <dbReference type="Proteomes" id="UP001148737"/>
    </source>
</evidence>
<evidence type="ECO:0000313" key="1">
    <source>
        <dbReference type="EMBL" id="KAJ3484392.1"/>
    </source>
</evidence>
<protein>
    <submittedName>
        <fullName evidence="1">Uncharacterized protein</fullName>
    </submittedName>
</protein>
<comment type="caution">
    <text evidence="1">The sequence shown here is derived from an EMBL/GenBank/DDBJ whole genome shotgun (WGS) entry which is preliminary data.</text>
</comment>
<sequence>MQSGKAGGKKNPDGGTAVSSTNPTAHSTAQSIAGSLLAGTAKGVDVAALATSFGDGHITRQASLRAPNVTGFVGDLPTLVCQKSFNHGFYQRRLSPASQPSRHVNVFHRVLVVHVAPVVHRGQL</sequence>
<reference evidence="1" key="1">
    <citation type="submission" date="2022-07" db="EMBL/GenBank/DDBJ databases">
        <title>Genome Sequence of Lecanicillium saksenae.</title>
        <authorList>
            <person name="Buettner E."/>
        </authorList>
    </citation>
    <scope>NUCLEOTIDE SEQUENCE</scope>
    <source>
        <strain evidence="1">VT-O1</strain>
    </source>
</reference>
<dbReference type="Proteomes" id="UP001148737">
    <property type="component" value="Unassembled WGS sequence"/>
</dbReference>
<organism evidence="1 2">
    <name type="scientific">Lecanicillium saksenae</name>
    <dbReference type="NCBI Taxonomy" id="468837"/>
    <lineage>
        <taxon>Eukaryota</taxon>
        <taxon>Fungi</taxon>
        <taxon>Dikarya</taxon>
        <taxon>Ascomycota</taxon>
        <taxon>Pezizomycotina</taxon>
        <taxon>Sordariomycetes</taxon>
        <taxon>Hypocreomycetidae</taxon>
        <taxon>Hypocreales</taxon>
        <taxon>Cordycipitaceae</taxon>
        <taxon>Lecanicillium</taxon>
    </lineage>
</organism>
<dbReference type="EMBL" id="JANAKD010001030">
    <property type="protein sequence ID" value="KAJ3484392.1"/>
    <property type="molecule type" value="Genomic_DNA"/>
</dbReference>
<proteinExistence type="predicted"/>
<keyword evidence="2" id="KW-1185">Reference proteome</keyword>
<gene>
    <name evidence="1" type="ORF">NLG97_g7066</name>
</gene>
<name>A0ACC1QPG6_9HYPO</name>
<accession>A0ACC1QPG6</accession>